<evidence type="ECO:0000313" key="6">
    <source>
        <dbReference type="EMBL" id="SPS05368.1"/>
    </source>
</evidence>
<comment type="subcellular location">
    <subcellularLocation>
        <location evidence="4">Periplasm</location>
    </subcellularLocation>
    <subcellularLocation>
        <location evidence="4">Secreted</location>
    </subcellularLocation>
</comment>
<keyword evidence="4" id="KW-0964">Secreted</keyword>
<dbReference type="GO" id="GO:0042597">
    <property type="term" value="C:periplasmic space"/>
    <property type="evidence" value="ECO:0007669"/>
    <property type="project" value="UniProtKB-SubCell"/>
</dbReference>
<evidence type="ECO:0000256" key="1">
    <source>
        <dbReference type="ARBA" id="ARBA00008725"/>
    </source>
</evidence>
<keyword evidence="4" id="KW-0574">Periplasm</keyword>
<keyword evidence="2 4" id="KW-0813">Transport</keyword>
<gene>
    <name evidence="6" type="primary">sphX</name>
    <name evidence="6" type="ORF">NITFAB_0958</name>
</gene>
<dbReference type="GO" id="GO:0007155">
    <property type="term" value="P:cell adhesion"/>
    <property type="evidence" value="ECO:0007669"/>
    <property type="project" value="UniProtKB-UniRule"/>
</dbReference>
<evidence type="ECO:0000256" key="3">
    <source>
        <dbReference type="ARBA" id="ARBA00022729"/>
    </source>
</evidence>
<feature type="signal peptide" evidence="4">
    <location>
        <begin position="1"/>
        <end position="28"/>
    </location>
</feature>
<accession>A0A2X0QUX1</accession>
<dbReference type="CDD" id="cd13654">
    <property type="entry name" value="PBP2_phosphate_like_2"/>
    <property type="match status" value="1"/>
</dbReference>
<comment type="function">
    <text evidence="4">Involved in the system for phosphate transport across the cytoplasmic membrane.</text>
</comment>
<dbReference type="InterPro" id="IPR024370">
    <property type="entry name" value="PBP_domain"/>
</dbReference>
<dbReference type="GO" id="GO:0006817">
    <property type="term" value="P:phosphate ion transport"/>
    <property type="evidence" value="ECO:0007669"/>
    <property type="project" value="UniProtKB-UniRule"/>
</dbReference>
<evidence type="ECO:0000256" key="4">
    <source>
        <dbReference type="RuleBase" id="RU367119"/>
    </source>
</evidence>
<dbReference type="SUPFAM" id="SSF53850">
    <property type="entry name" value="Periplasmic binding protein-like II"/>
    <property type="match status" value="1"/>
</dbReference>
<dbReference type="PANTHER" id="PTHR30570">
    <property type="entry name" value="PERIPLASMIC PHOSPHATE BINDING COMPONENT OF PHOSPHATE ABC TRANSPORTER"/>
    <property type="match status" value="1"/>
</dbReference>
<name>A0A2X0QUX1_9PROT</name>
<evidence type="ECO:0000259" key="5">
    <source>
        <dbReference type="Pfam" id="PF12849"/>
    </source>
</evidence>
<proteinExistence type="inferred from homology"/>
<dbReference type="Pfam" id="PF12849">
    <property type="entry name" value="PBP_like_2"/>
    <property type="match status" value="1"/>
</dbReference>
<dbReference type="PANTHER" id="PTHR30570:SF1">
    <property type="entry name" value="PHOSPHATE-BINDING PROTEIN PSTS"/>
    <property type="match status" value="1"/>
</dbReference>
<keyword evidence="3 4" id="KW-0732">Signal</keyword>
<dbReference type="NCBIfam" id="TIGR02136">
    <property type="entry name" value="ptsS_2"/>
    <property type="match status" value="1"/>
</dbReference>
<comment type="similarity">
    <text evidence="1 4">Belongs to the PstS family.</text>
</comment>
<reference evidence="6" key="1">
    <citation type="submission" date="2018-05" db="EMBL/GenBank/DDBJ databases">
        <authorList>
            <person name="Lanie J.A."/>
            <person name="Ng W.-L."/>
            <person name="Kazmierczak K.M."/>
            <person name="Andrzejewski T.M."/>
            <person name="Davidsen T.M."/>
            <person name="Wayne K.J."/>
            <person name="Tettelin H."/>
            <person name="Glass J.I."/>
            <person name="Rusch D."/>
            <person name="Podicherti R."/>
            <person name="Tsui H.-C.T."/>
            <person name="Winkler M.E."/>
        </authorList>
    </citation>
    <scope>NUCLEOTIDE SEQUENCE</scope>
    <source>
        <strain evidence="6">KNB</strain>
    </source>
</reference>
<dbReference type="Gene3D" id="3.40.190.10">
    <property type="entry name" value="Periplasmic binding protein-like II"/>
    <property type="match status" value="2"/>
</dbReference>
<dbReference type="GO" id="GO:0042301">
    <property type="term" value="F:phosphate ion binding"/>
    <property type="evidence" value="ECO:0007669"/>
    <property type="project" value="UniProtKB-UniRule"/>
</dbReference>
<sequence>MSKLHSTTLLGVTAVLGILMSAANFACAAPVIKTDGSSTVFTISEVMAEDFMKRKKDAVKVTVGISGTSGGFKKLCRGEIDIANASRPILKEEMKECSKHGVKFIELPVAYDAVTVVVNSQNDWVKSMTVAELKKLWEPAAQEKITSWNQINPAWPNEPVKLFGPDTESGTYDFFTEVIVGKAKSSRLDYIASENDKVLVQGVAGDRNAIGYFGYDYYEESAKHLKAIPIQVAKDKPQVMPSLETVKNSTYRPLSRPVFIYVSEKAAQKPEVKEFVGFYLKQAPDVVDEVNLIPLPEGAYALALENFLKSKTGTGFAGKSNVDIDFSGIADVGVPAEVIINREGKVVPGF</sequence>
<feature type="chain" id="PRO_5027138434" description="Phosphate-binding protein" evidence="4">
    <location>
        <begin position="29"/>
        <end position="350"/>
    </location>
</feature>
<dbReference type="FunFam" id="3.40.190.10:FF:000055">
    <property type="entry name" value="Phosphate ABC transporter, phosphate-binding protein"/>
    <property type="match status" value="1"/>
</dbReference>
<dbReference type="AlphaFoldDB" id="A0A2X0QUX1"/>
<keyword evidence="4" id="KW-0592">Phosphate transport</keyword>
<dbReference type="InterPro" id="IPR050811">
    <property type="entry name" value="Phosphate_ABC_transporter"/>
</dbReference>
<dbReference type="GO" id="GO:0005576">
    <property type="term" value="C:extracellular region"/>
    <property type="evidence" value="ECO:0007669"/>
    <property type="project" value="UniProtKB-SubCell"/>
</dbReference>
<evidence type="ECO:0000256" key="2">
    <source>
        <dbReference type="ARBA" id="ARBA00022448"/>
    </source>
</evidence>
<protein>
    <recommendedName>
        <fullName evidence="4">Phosphate-binding protein</fullName>
    </recommendedName>
</protein>
<organism evidence="6">
    <name type="scientific">Candidatus Nitrotoga fabula</name>
    <dbReference type="NCBI Taxonomy" id="2182327"/>
    <lineage>
        <taxon>Bacteria</taxon>
        <taxon>Pseudomonadati</taxon>
        <taxon>Pseudomonadota</taxon>
        <taxon>Betaproteobacteria</taxon>
        <taxon>Nitrosomonadales</taxon>
        <taxon>Gallionellaceae</taxon>
        <taxon>Candidatus Nitrotoga</taxon>
    </lineage>
</organism>
<dbReference type="EMBL" id="LS423452">
    <property type="protein sequence ID" value="SPS05368.1"/>
    <property type="molecule type" value="Genomic_DNA"/>
</dbReference>
<dbReference type="InterPro" id="IPR011862">
    <property type="entry name" value="Phos-bd"/>
</dbReference>
<feature type="domain" description="PBP" evidence="5">
    <location>
        <begin position="30"/>
        <end position="280"/>
    </location>
</feature>